<dbReference type="InterPro" id="IPR036249">
    <property type="entry name" value="Thioredoxin-like_sf"/>
</dbReference>
<dbReference type="PANTHER" id="PTHR12151">
    <property type="entry name" value="ELECTRON TRANSPORT PROTIN SCO1/SENC FAMILY MEMBER"/>
    <property type="match status" value="1"/>
</dbReference>
<protein>
    <submittedName>
        <fullName evidence="6">Electron transporter SenC</fullName>
    </submittedName>
</protein>
<dbReference type="Pfam" id="PF02630">
    <property type="entry name" value="SCO1-SenC"/>
    <property type="match status" value="1"/>
</dbReference>
<feature type="binding site" evidence="3">
    <location>
        <position position="76"/>
    </location>
    <ligand>
        <name>Cu cation</name>
        <dbReference type="ChEBI" id="CHEBI:23378"/>
    </ligand>
</feature>
<dbReference type="EMBL" id="BMKA01000004">
    <property type="protein sequence ID" value="GGA27205.1"/>
    <property type="molecule type" value="Genomic_DNA"/>
</dbReference>
<dbReference type="PROSITE" id="PS51352">
    <property type="entry name" value="THIOREDOXIN_2"/>
    <property type="match status" value="1"/>
</dbReference>
<gene>
    <name evidence="6" type="ORF">GCM10011498_30290</name>
</gene>
<evidence type="ECO:0000256" key="3">
    <source>
        <dbReference type="PIRSR" id="PIRSR603782-1"/>
    </source>
</evidence>
<dbReference type="RefSeq" id="WP_188677163.1">
    <property type="nucleotide sequence ID" value="NZ_BMKA01000004.1"/>
</dbReference>
<dbReference type="GO" id="GO:0046872">
    <property type="term" value="F:metal ion binding"/>
    <property type="evidence" value="ECO:0007669"/>
    <property type="project" value="UniProtKB-KW"/>
</dbReference>
<dbReference type="Proteomes" id="UP000628017">
    <property type="component" value="Unassembled WGS sequence"/>
</dbReference>
<comment type="similarity">
    <text evidence="1">Belongs to the SCO1/2 family.</text>
</comment>
<keyword evidence="7" id="KW-1185">Reference proteome</keyword>
<dbReference type="SUPFAM" id="SSF52833">
    <property type="entry name" value="Thioredoxin-like"/>
    <property type="match status" value="1"/>
</dbReference>
<feature type="domain" description="Thioredoxin" evidence="5">
    <location>
        <begin position="27"/>
        <end position="196"/>
    </location>
</feature>
<reference evidence="6" key="1">
    <citation type="journal article" date="2014" name="Int. J. Syst. Evol. Microbiol.">
        <title>Complete genome sequence of Corynebacterium casei LMG S-19264T (=DSM 44701T), isolated from a smear-ripened cheese.</title>
        <authorList>
            <consortium name="US DOE Joint Genome Institute (JGI-PGF)"/>
            <person name="Walter F."/>
            <person name="Albersmeier A."/>
            <person name="Kalinowski J."/>
            <person name="Ruckert C."/>
        </authorList>
    </citation>
    <scope>NUCLEOTIDE SEQUENCE</scope>
    <source>
        <strain evidence="6">CGMCC 1.15880</strain>
    </source>
</reference>
<dbReference type="FunFam" id="3.40.30.10:FF:000013">
    <property type="entry name" value="Blast:Protein SCO1 homolog, mitochondrial"/>
    <property type="match status" value="1"/>
</dbReference>
<dbReference type="CDD" id="cd02968">
    <property type="entry name" value="SCO"/>
    <property type="match status" value="1"/>
</dbReference>
<dbReference type="InterPro" id="IPR013766">
    <property type="entry name" value="Thioredoxin_domain"/>
</dbReference>
<feature type="disulfide bond" description="Redox-active" evidence="4">
    <location>
        <begin position="76"/>
        <end position="80"/>
    </location>
</feature>
<accession>A0A916R1N8</accession>
<feature type="binding site" evidence="3">
    <location>
        <position position="80"/>
    </location>
    <ligand>
        <name>Cu cation</name>
        <dbReference type="ChEBI" id="CHEBI:23378"/>
    </ligand>
</feature>
<evidence type="ECO:0000256" key="4">
    <source>
        <dbReference type="PIRSR" id="PIRSR603782-2"/>
    </source>
</evidence>
<feature type="binding site" evidence="3">
    <location>
        <position position="161"/>
    </location>
    <ligand>
        <name>Cu cation</name>
        <dbReference type="ChEBI" id="CHEBI:23378"/>
    </ligand>
</feature>
<keyword evidence="3" id="KW-0479">Metal-binding</keyword>
<name>A0A916R1N8_9RHOB</name>
<keyword evidence="4" id="KW-1015">Disulfide bond</keyword>
<dbReference type="AlphaFoldDB" id="A0A916R1N8"/>
<proteinExistence type="inferred from homology"/>
<dbReference type="InterPro" id="IPR003782">
    <property type="entry name" value="SCO1/SenC"/>
</dbReference>
<comment type="caution">
    <text evidence="6">The sequence shown here is derived from an EMBL/GenBank/DDBJ whole genome shotgun (WGS) entry which is preliminary data.</text>
</comment>
<evidence type="ECO:0000313" key="7">
    <source>
        <dbReference type="Proteomes" id="UP000628017"/>
    </source>
</evidence>
<reference evidence="6" key="2">
    <citation type="submission" date="2020-09" db="EMBL/GenBank/DDBJ databases">
        <authorList>
            <person name="Sun Q."/>
            <person name="Zhou Y."/>
        </authorList>
    </citation>
    <scope>NUCLEOTIDE SEQUENCE</scope>
    <source>
        <strain evidence="6">CGMCC 1.15880</strain>
    </source>
</reference>
<evidence type="ECO:0000256" key="1">
    <source>
        <dbReference type="ARBA" id="ARBA00010996"/>
    </source>
</evidence>
<keyword evidence="2 3" id="KW-0186">Copper</keyword>
<dbReference type="PANTHER" id="PTHR12151:SF25">
    <property type="entry name" value="LINALOOL DEHYDRATASE_ISOMERASE DOMAIN-CONTAINING PROTEIN"/>
    <property type="match status" value="1"/>
</dbReference>
<evidence type="ECO:0000256" key="2">
    <source>
        <dbReference type="ARBA" id="ARBA00023008"/>
    </source>
</evidence>
<sequence>MTFQRKHYAILGLWVVALIALGLFVWARFAQPGYQNAMADVIGPGDYELVTTSGESFTQDSLKGRPSAVFFGFTHCPDVCPTSLGDIATWQEELGADNQIRVFFITVDPERDTVENLKDYVGWVPDAVGVSGSPEEVEKAVKAFKIYARKVPQDDGYTMDHSSNVLLFDANGRFFEPVGYQESFDRAVAKIRRMQRG</sequence>
<organism evidence="6 7">
    <name type="scientific">Neptunicoccus cionae</name>
    <dbReference type="NCBI Taxonomy" id="2035344"/>
    <lineage>
        <taxon>Bacteria</taxon>
        <taxon>Pseudomonadati</taxon>
        <taxon>Pseudomonadota</taxon>
        <taxon>Alphaproteobacteria</taxon>
        <taxon>Rhodobacterales</taxon>
        <taxon>Paracoccaceae</taxon>
        <taxon>Neptunicoccus</taxon>
    </lineage>
</organism>
<dbReference type="Gene3D" id="3.40.30.10">
    <property type="entry name" value="Glutaredoxin"/>
    <property type="match status" value="1"/>
</dbReference>
<evidence type="ECO:0000259" key="5">
    <source>
        <dbReference type="PROSITE" id="PS51352"/>
    </source>
</evidence>
<evidence type="ECO:0000313" key="6">
    <source>
        <dbReference type="EMBL" id="GGA27205.1"/>
    </source>
</evidence>